<protein>
    <submittedName>
        <fullName evidence="2">Abhydrolase domain-containing protein</fullName>
    </submittedName>
</protein>
<evidence type="ECO:0000313" key="2">
    <source>
        <dbReference type="EMBL" id="KAL2505611.1"/>
    </source>
</evidence>
<evidence type="ECO:0000256" key="1">
    <source>
        <dbReference type="SAM" id="Coils"/>
    </source>
</evidence>
<evidence type="ECO:0000313" key="3">
    <source>
        <dbReference type="Proteomes" id="UP001604336"/>
    </source>
</evidence>
<keyword evidence="3" id="KW-1185">Reference proteome</keyword>
<name>A0ABD1SYS9_9LAMI</name>
<proteinExistence type="predicted"/>
<keyword evidence="1" id="KW-0175">Coiled coil</keyword>
<dbReference type="AlphaFoldDB" id="A0ABD1SYS9"/>
<dbReference type="Proteomes" id="UP001604336">
    <property type="component" value="Unassembled WGS sequence"/>
</dbReference>
<accession>A0ABD1SYS9</accession>
<comment type="caution">
    <text evidence="2">The sequence shown here is derived from an EMBL/GenBank/DDBJ whole genome shotgun (WGS) entry which is preliminary data.</text>
</comment>
<gene>
    <name evidence="2" type="ORF">Adt_21232</name>
</gene>
<organism evidence="2 3">
    <name type="scientific">Abeliophyllum distichum</name>
    <dbReference type="NCBI Taxonomy" id="126358"/>
    <lineage>
        <taxon>Eukaryota</taxon>
        <taxon>Viridiplantae</taxon>
        <taxon>Streptophyta</taxon>
        <taxon>Embryophyta</taxon>
        <taxon>Tracheophyta</taxon>
        <taxon>Spermatophyta</taxon>
        <taxon>Magnoliopsida</taxon>
        <taxon>eudicotyledons</taxon>
        <taxon>Gunneridae</taxon>
        <taxon>Pentapetalae</taxon>
        <taxon>asterids</taxon>
        <taxon>lamiids</taxon>
        <taxon>Lamiales</taxon>
        <taxon>Oleaceae</taxon>
        <taxon>Forsythieae</taxon>
        <taxon>Abeliophyllum</taxon>
    </lineage>
</organism>
<reference evidence="3" key="1">
    <citation type="submission" date="2024-07" db="EMBL/GenBank/DDBJ databases">
        <title>Two chromosome-level genome assemblies of Korean endemic species Abeliophyllum distichum and Forsythia ovata (Oleaceae).</title>
        <authorList>
            <person name="Jang H."/>
        </authorList>
    </citation>
    <scope>NUCLEOTIDE SEQUENCE [LARGE SCALE GENOMIC DNA]</scope>
</reference>
<feature type="coiled-coil region" evidence="1">
    <location>
        <begin position="413"/>
        <end position="453"/>
    </location>
</feature>
<dbReference type="EMBL" id="JBFOLK010000006">
    <property type="protein sequence ID" value="KAL2505611.1"/>
    <property type="molecule type" value="Genomic_DNA"/>
</dbReference>
<sequence length="510" mass="57748">MGEAVAIPAASLREAEDPYRVDVVRWATLDVPSIMVAEDMSLLRDAYKVPSDIELLLPDPNERACFPKRGCTALSLNAFMVGGLYLWFPHSFGMEMPLHVFQTMYQPRKLPRKKGKDEEAGWYYFCPWGSHKPLVTESSSSVKQWKKAWFWVTGNWQRIEDDPRPDMDVPSVYGIANALPRFELSREVVDVLRSIYQAPPATRRYEFILNQHRCPIELGLMTMDKDKRPRPAFTRLSKQKPRALASGFSDESRQKKFFEDLSHQVSKETAQTFKVIEVEDSAPEGDRTLAVNTSGEVVLEDPPRLNQKPSGAEGVPFESKRRLQELIGAPGARIPDDVLRNVPFFPSMGVQAVKKYFTPKWEEFSSHGDLEDVLEASLASVIRASAMQMKVLSEFRTRMQEQRRLSAAASKSDKEHKQALEGLQAALDSARKKNEMEERLGSAEAKLENAEAEFVANFHNTEAYTNFSDYFARVGQQEVLAVLKNDYPNFDIGILEARFPPPDAGSEEDS</sequence>